<feature type="domain" description="ABC transmembrane type-1" evidence="12">
    <location>
        <begin position="707"/>
        <end position="908"/>
    </location>
</feature>
<dbReference type="InterPro" id="IPR044726">
    <property type="entry name" value="ABCC_6TM_D2"/>
</dbReference>
<feature type="transmembrane region" description="Helical" evidence="10">
    <location>
        <begin position="803"/>
        <end position="821"/>
    </location>
</feature>
<protein>
    <submittedName>
        <fullName evidence="13">Uncharacterized protein</fullName>
    </submittedName>
</protein>
<accession>A0A7S1XRZ0</accession>
<dbReference type="PANTHER" id="PTHR24223">
    <property type="entry name" value="ATP-BINDING CASSETTE SUB-FAMILY C"/>
    <property type="match status" value="1"/>
</dbReference>
<keyword evidence="6" id="KW-0067">ATP-binding</keyword>
<feature type="transmembrane region" description="Helical" evidence="10">
    <location>
        <begin position="648"/>
        <end position="671"/>
    </location>
</feature>
<name>A0A7S1XRZ0_9STRA</name>
<dbReference type="InterPro" id="IPR011527">
    <property type="entry name" value="ABC1_TM_dom"/>
</dbReference>
<comment type="subcellular location">
    <subcellularLocation>
        <location evidence="1">Vacuole membrane</location>
        <topology evidence="1">Multi-pass membrane protein</topology>
    </subcellularLocation>
</comment>
<evidence type="ECO:0000256" key="9">
    <source>
        <dbReference type="SAM" id="MobiDB-lite"/>
    </source>
</evidence>
<feature type="transmembrane region" description="Helical" evidence="10">
    <location>
        <begin position="187"/>
        <end position="207"/>
    </location>
</feature>
<keyword evidence="5" id="KW-0547">Nucleotide-binding</keyword>
<dbReference type="PROSITE" id="PS00211">
    <property type="entry name" value="ABC_TRANSPORTER_1"/>
    <property type="match status" value="2"/>
</dbReference>
<evidence type="ECO:0000256" key="8">
    <source>
        <dbReference type="ARBA" id="ARBA00023136"/>
    </source>
</evidence>
<dbReference type="CDD" id="cd18579">
    <property type="entry name" value="ABC_6TM_ABCC_D1"/>
    <property type="match status" value="1"/>
</dbReference>
<keyword evidence="3 10" id="KW-0812">Transmembrane</keyword>
<keyword evidence="8 10" id="KW-0472">Membrane</keyword>
<evidence type="ECO:0000256" key="4">
    <source>
        <dbReference type="ARBA" id="ARBA00022737"/>
    </source>
</evidence>
<dbReference type="InterPro" id="IPR027417">
    <property type="entry name" value="P-loop_NTPase"/>
</dbReference>
<dbReference type="GO" id="GO:0016887">
    <property type="term" value="F:ATP hydrolysis activity"/>
    <property type="evidence" value="ECO:0007669"/>
    <property type="project" value="InterPro"/>
</dbReference>
<evidence type="ECO:0000259" key="11">
    <source>
        <dbReference type="PROSITE" id="PS50893"/>
    </source>
</evidence>
<dbReference type="InterPro" id="IPR044746">
    <property type="entry name" value="ABCC_6TM_D1"/>
</dbReference>
<feature type="domain" description="ABC transporter" evidence="11">
    <location>
        <begin position="306"/>
        <end position="551"/>
    </location>
</feature>
<evidence type="ECO:0000256" key="10">
    <source>
        <dbReference type="SAM" id="Phobius"/>
    </source>
</evidence>
<evidence type="ECO:0000256" key="6">
    <source>
        <dbReference type="ARBA" id="ARBA00022840"/>
    </source>
</evidence>
<gene>
    <name evidence="13" type="ORF">PPAR1163_LOCUS12775</name>
</gene>
<evidence type="ECO:0000313" key="13">
    <source>
        <dbReference type="EMBL" id="CAD9254408.1"/>
    </source>
</evidence>
<dbReference type="InterPro" id="IPR050173">
    <property type="entry name" value="ABC_transporter_C-like"/>
</dbReference>
<keyword evidence="4" id="KW-0677">Repeat</keyword>
<dbReference type="SUPFAM" id="SSF52540">
    <property type="entry name" value="P-loop containing nucleoside triphosphate hydrolases"/>
    <property type="match status" value="3"/>
</dbReference>
<dbReference type="InterPro" id="IPR036640">
    <property type="entry name" value="ABC1_TM_sf"/>
</dbReference>
<feature type="compositionally biased region" description="Low complexity" evidence="9">
    <location>
        <begin position="1297"/>
        <end position="1308"/>
    </location>
</feature>
<evidence type="ECO:0000256" key="5">
    <source>
        <dbReference type="ARBA" id="ARBA00022741"/>
    </source>
</evidence>
<dbReference type="InterPro" id="IPR017871">
    <property type="entry name" value="ABC_transporter-like_CS"/>
</dbReference>
<reference evidence="13" key="1">
    <citation type="submission" date="2021-01" db="EMBL/GenBank/DDBJ databases">
        <authorList>
            <person name="Corre E."/>
            <person name="Pelletier E."/>
            <person name="Niang G."/>
            <person name="Scheremetjew M."/>
            <person name="Finn R."/>
            <person name="Kale V."/>
            <person name="Holt S."/>
            <person name="Cochrane G."/>
            <person name="Meng A."/>
            <person name="Brown T."/>
            <person name="Cohen L."/>
        </authorList>
    </citation>
    <scope>NUCLEOTIDE SEQUENCE</scope>
    <source>
        <strain evidence="13">CCMP2877</strain>
    </source>
</reference>
<dbReference type="PROSITE" id="PS50893">
    <property type="entry name" value="ABC_TRANSPORTER_2"/>
    <property type="match status" value="2"/>
</dbReference>
<feature type="transmembrane region" description="Helical" evidence="10">
    <location>
        <begin position="93"/>
        <end position="120"/>
    </location>
</feature>
<feature type="domain" description="ABC transmembrane type-1" evidence="12">
    <location>
        <begin position="1"/>
        <end position="243"/>
    </location>
</feature>
<dbReference type="EMBL" id="HBGJ01019741">
    <property type="protein sequence ID" value="CAD9254408.1"/>
    <property type="molecule type" value="Transcribed_RNA"/>
</dbReference>
<dbReference type="SMART" id="SM00382">
    <property type="entry name" value="AAA"/>
    <property type="match status" value="2"/>
</dbReference>
<evidence type="ECO:0000256" key="2">
    <source>
        <dbReference type="ARBA" id="ARBA00022448"/>
    </source>
</evidence>
<sequence>MKLAAQLFLVMCSKTIVENMYFWILNRVSAQSRAEITSAVSNKMLKLSPSGAGDKAGGQAVTTLVQMDASRIENVLAQLHVTWDGLLQIFGNIFLLLMLLGPSVASGLSILLFVVPLNLWSYQKLAKYRTAMLARTDERVRLTNEALSGVQVLKMQNWESAASAAVEKARRGELAELRKTSLLRAGLTALLTAAPALVTVAILSAYSATGVLEPSRVFTALSLLNNLRFPLMFYPTVLSSLAEGRSSLKRFNDFFNAEETEKTSYVAVEAPRDEAAARGGFLNGVGSGERKEHVLEVEPGSLFYWSPLSNATKTSDDGGAGGAPRPMLLRNVDVKAERGQVVGLVGTVGSGKSSLLAALAGEMRCARGGVTVRVSELQRRRGEPPMGVMLQQPWVPAGTIREIILAGRQPDAVFDESAYINALEGSGLVQDLATFPDGDGTLVASGGKSLSGGQRARVSLARALYSNSPVLLLDDPLAALDADVAAQVWRRGILDAARRQGRTVFISLNNPQLAAQCDQLVVMSRTSEAGAAPVCESVFAGEWKELDDGERDVASLEGRMDILHKDFRQGTSPALHASNLPEVLGNLVAPTAAIKPRLNATFLANGDGSGEGAKAGVATETLMRGDGGSKVSEQVEDMERGRVKLKVYAAYFKALGSVGSLGLMALAYVGANSCSVLLNYSISAWTGASVAGYPDVGMGPNMHRLRVVGCAALLAFGTFYRVRVTMRAGLRASGKMHTSLLGKVMDASMRWHFKQRRGTLLTNFSRDLDQVDQSLPGQLGMLVSCVIMITASMSAISSVTPSFALLAPLVAWSYVRTMNLFRAVARELKRLEPAVRAPVLTQVGEALAGVRVLRAHGGDSAVRDNIYRSLDKAASAQHMSKAADRWLSVRLETLGNCVVGAAALLAIFSTEGMARRGATGVVETARQAGLSGFSITTAMGVTGLLSWTVRTLAESESQMSAVERVLKTTDSAPSELEEVECASKKAGGGAAGAEGGSKLRCSEKDLVASGWPWTGAIEFRNVSFRYSPEGPLVLRNVSFSVAPGERVGVVGRTGSGKSTILAALFRLYPIESGEILVDGVNVRDVSIKTLRNALAIIPQDPYVFEGRTITENVQPQLALFAAGQSGDGGEAKPISDRVWKALEAAQLAKAVTSLPAGSDTVLANGGAPLSAGQIQLLCLARAFLQVLPPAAAPKAPTPAPPEVSAGEDLPRMRATTDSPEEAMLTPDATAAAAAVANAVAREPVPEAPAEAAPSAPLASSRRRILLMDEATSAVDVETEQMIARALERVANPKRPHATAAAAAAPAPARSGEGKQPAGDKLTVLAIAHRLATVIGSDKVLVMDAGEVVEYDAPNNLLNEPDSRLRALLEASRTA</sequence>
<dbReference type="FunFam" id="1.20.1560.10:FF:000013">
    <property type="entry name" value="ABC transporter C family member 2"/>
    <property type="match status" value="1"/>
</dbReference>
<dbReference type="PROSITE" id="PS50929">
    <property type="entry name" value="ABC_TM1F"/>
    <property type="match status" value="2"/>
</dbReference>
<organism evidence="13">
    <name type="scientific">Phaeomonas parva</name>
    <dbReference type="NCBI Taxonomy" id="124430"/>
    <lineage>
        <taxon>Eukaryota</taxon>
        <taxon>Sar</taxon>
        <taxon>Stramenopiles</taxon>
        <taxon>Ochrophyta</taxon>
        <taxon>Pinguiophyceae</taxon>
        <taxon>Pinguiochrysidales</taxon>
        <taxon>Pinguiochrysidaceae</taxon>
        <taxon>Phaeomonas</taxon>
    </lineage>
</organism>
<dbReference type="InterPro" id="IPR003593">
    <property type="entry name" value="AAA+_ATPase"/>
</dbReference>
<keyword evidence="2" id="KW-0813">Transport</keyword>
<feature type="region of interest" description="Disordered" evidence="9">
    <location>
        <begin position="1290"/>
        <end position="1316"/>
    </location>
</feature>
<feature type="domain" description="ABC transporter" evidence="11">
    <location>
        <begin position="1017"/>
        <end position="1369"/>
    </location>
</feature>
<evidence type="ECO:0000256" key="7">
    <source>
        <dbReference type="ARBA" id="ARBA00022989"/>
    </source>
</evidence>
<dbReference type="InterPro" id="IPR003439">
    <property type="entry name" value="ABC_transporter-like_ATP-bd"/>
</dbReference>
<dbReference type="Pfam" id="PF00664">
    <property type="entry name" value="ABC_membrane"/>
    <property type="match status" value="2"/>
</dbReference>
<evidence type="ECO:0000259" key="12">
    <source>
        <dbReference type="PROSITE" id="PS50929"/>
    </source>
</evidence>
<dbReference type="GO" id="GO:0005524">
    <property type="term" value="F:ATP binding"/>
    <property type="evidence" value="ECO:0007669"/>
    <property type="project" value="UniProtKB-KW"/>
</dbReference>
<dbReference type="SUPFAM" id="SSF90123">
    <property type="entry name" value="ABC transporter transmembrane region"/>
    <property type="match status" value="2"/>
</dbReference>
<dbReference type="CDD" id="cd18580">
    <property type="entry name" value="ABC_6TM_ABCC_D2"/>
    <property type="match status" value="1"/>
</dbReference>
<dbReference type="Gene3D" id="3.40.50.300">
    <property type="entry name" value="P-loop containing nucleotide triphosphate hydrolases"/>
    <property type="match status" value="2"/>
</dbReference>
<dbReference type="GO" id="GO:0140359">
    <property type="term" value="F:ABC-type transporter activity"/>
    <property type="evidence" value="ECO:0007669"/>
    <property type="project" value="InterPro"/>
</dbReference>
<dbReference type="PANTHER" id="PTHR24223:SF443">
    <property type="entry name" value="MULTIDRUG-RESISTANCE LIKE PROTEIN 1, ISOFORM I"/>
    <property type="match status" value="1"/>
</dbReference>
<keyword evidence="7 10" id="KW-1133">Transmembrane helix</keyword>
<evidence type="ECO:0000256" key="3">
    <source>
        <dbReference type="ARBA" id="ARBA00022692"/>
    </source>
</evidence>
<dbReference type="Gene3D" id="1.20.1560.10">
    <property type="entry name" value="ABC transporter type 1, transmembrane domain"/>
    <property type="match status" value="2"/>
</dbReference>
<dbReference type="GO" id="GO:0005774">
    <property type="term" value="C:vacuolar membrane"/>
    <property type="evidence" value="ECO:0007669"/>
    <property type="project" value="UniProtKB-SubCell"/>
</dbReference>
<proteinExistence type="predicted"/>
<evidence type="ECO:0000256" key="1">
    <source>
        <dbReference type="ARBA" id="ARBA00004128"/>
    </source>
</evidence>
<dbReference type="CDD" id="cd03244">
    <property type="entry name" value="ABCC_MRP_domain2"/>
    <property type="match status" value="1"/>
</dbReference>
<feature type="transmembrane region" description="Helical" evidence="10">
    <location>
        <begin position="703"/>
        <end position="722"/>
    </location>
</feature>
<dbReference type="Pfam" id="PF00005">
    <property type="entry name" value="ABC_tran"/>
    <property type="match status" value="2"/>
</dbReference>